<keyword evidence="2" id="KW-1185">Reference proteome</keyword>
<proteinExistence type="predicted"/>
<reference evidence="1 2" key="1">
    <citation type="submission" date="2017-07" db="EMBL/GenBank/DDBJ databases">
        <title>Flavobacterium cyanobacteriorum sp. nov., isolated from cyanobacterial aggregates in a eutrophic lake.</title>
        <authorList>
            <person name="Cai H."/>
        </authorList>
    </citation>
    <scope>NUCLEOTIDE SEQUENCE [LARGE SCALE GENOMIC DNA]</scope>
    <source>
        <strain evidence="1 2">TH167</strain>
    </source>
</reference>
<accession>A0A256A9R6</accession>
<organism evidence="1 2">
    <name type="scientific">Flavobacterium aurantiibacter</name>
    <dbReference type="NCBI Taxonomy" id="2023067"/>
    <lineage>
        <taxon>Bacteria</taxon>
        <taxon>Pseudomonadati</taxon>
        <taxon>Bacteroidota</taxon>
        <taxon>Flavobacteriia</taxon>
        <taxon>Flavobacteriales</taxon>
        <taxon>Flavobacteriaceae</taxon>
        <taxon>Flavobacterium</taxon>
    </lineage>
</organism>
<dbReference type="OrthoDB" id="1405967at2"/>
<evidence type="ECO:0000313" key="1">
    <source>
        <dbReference type="EMBL" id="OYQ50391.1"/>
    </source>
</evidence>
<protein>
    <recommendedName>
        <fullName evidence="3">Transporter</fullName>
    </recommendedName>
</protein>
<comment type="caution">
    <text evidence="1">The sequence shown here is derived from an EMBL/GenBank/DDBJ whole genome shotgun (WGS) entry which is preliminary data.</text>
</comment>
<sequence>MKNFLMTAGLRRFKRAGYLLFLFCSAWGFALGPIDSVSTFSESFRFNRLLCDACGCSASGGSMGFSTVGENSFLGVRSMYQRYESNDRLYTNSPWRLEQFRTYQIWTRFRISTKLELTAQVPWQHHNRETATGVQTRTGLGDVSINALYKLFSSENEAKTKSHRFHGGLGIKLPTGEFDQANSNTVNPAFQLGTGSFDFTILGEYVFEYQKNGINIMTSYLIKMENERRYRFGNQTNLTAVAYRKVTVSHWQMLPQVGVAAEFFESNYSRGSRVEDTSGQVAFVRAGFDVSRKWINAGFSAMLPVAQDLNNGKVRAHERLSVHLNIIL</sequence>
<evidence type="ECO:0008006" key="3">
    <source>
        <dbReference type="Google" id="ProtNLM"/>
    </source>
</evidence>
<dbReference type="RefSeq" id="WP_094484900.1">
    <property type="nucleotide sequence ID" value="NZ_NOXX01000071.1"/>
</dbReference>
<gene>
    <name evidence="1" type="ORF">CHX27_00905</name>
</gene>
<dbReference type="Proteomes" id="UP000216035">
    <property type="component" value="Unassembled WGS sequence"/>
</dbReference>
<name>A0A256A9R6_9FLAO</name>
<dbReference type="InterPro" id="IPR025737">
    <property type="entry name" value="FApF"/>
</dbReference>
<evidence type="ECO:0000313" key="2">
    <source>
        <dbReference type="Proteomes" id="UP000216035"/>
    </source>
</evidence>
<dbReference type="AlphaFoldDB" id="A0A256A9R6"/>
<dbReference type="Pfam" id="PF13557">
    <property type="entry name" value="Phenol_MetA_deg"/>
    <property type="match status" value="1"/>
</dbReference>
<dbReference type="EMBL" id="NOXX01000071">
    <property type="protein sequence ID" value="OYQ50391.1"/>
    <property type="molecule type" value="Genomic_DNA"/>
</dbReference>